<name>A0AA44QEX9_CUTAC</name>
<accession>A0AA44QEX9</accession>
<sequence>MRALRRKIMAVARADAAAADHATGRWVATANATVARLTGLCERTVQYTRATLVHLGLCRVVATGRYLTADERRTAARTHGGRQMRAASTRVLTMSCAIVCALPRRGHHYRKVKFLDGHQRTRRRVRRPATPEKKPLWLQKLAALLDAMNRRNRRLGLDVPCADDQHNPLGLFIHQARDTLTHDNPHERRLAREHHRAQLIDDQLRRRAETATCAARLAAEHADPDYQTRRRERRETLRATLRAAQQHVRTH</sequence>
<gene>
    <name evidence="1" type="ORF">B1B09_12795</name>
</gene>
<dbReference type="RefSeq" id="WP_098827389.1">
    <property type="nucleotide sequence ID" value="NZ_CM008362.1"/>
</dbReference>
<dbReference type="AlphaFoldDB" id="A0AA44QEX9"/>
<geneLocation type="plasmid" evidence="1 2">
    <name>p11_78</name>
</geneLocation>
<reference evidence="1 2" key="1">
    <citation type="submission" date="2017-02" db="EMBL/GenBank/DDBJ databases">
        <title>Prevalence of linear plasmids in Cutibacterium acnes isolates obtained from cancerous prostatic tissue.</title>
        <authorList>
            <person name="Davidsson S."/>
            <person name="Bruggemann H."/>
        </authorList>
    </citation>
    <scope>NUCLEOTIDE SEQUENCE [LARGE SCALE GENOMIC DNA]</scope>
    <source>
        <strain evidence="1 2">11-78</strain>
        <plasmid evidence="1 2">p11_78</plasmid>
    </source>
</reference>
<proteinExistence type="predicted"/>
<dbReference type="EMBL" id="MVCE01000015">
    <property type="protein sequence ID" value="PGF31233.1"/>
    <property type="molecule type" value="Genomic_DNA"/>
</dbReference>
<keyword evidence="1" id="KW-0614">Plasmid</keyword>
<comment type="caution">
    <text evidence="1">The sequence shown here is derived from an EMBL/GenBank/DDBJ whole genome shotgun (WGS) entry which is preliminary data.</text>
</comment>
<organism evidence="1 2">
    <name type="scientific">Cutibacterium acnes</name>
    <name type="common">Propionibacterium acnes</name>
    <dbReference type="NCBI Taxonomy" id="1747"/>
    <lineage>
        <taxon>Bacteria</taxon>
        <taxon>Bacillati</taxon>
        <taxon>Actinomycetota</taxon>
        <taxon>Actinomycetes</taxon>
        <taxon>Propionibacteriales</taxon>
        <taxon>Propionibacteriaceae</taxon>
        <taxon>Cutibacterium</taxon>
    </lineage>
</organism>
<evidence type="ECO:0000313" key="1">
    <source>
        <dbReference type="EMBL" id="PGF31233.1"/>
    </source>
</evidence>
<evidence type="ECO:0000313" key="2">
    <source>
        <dbReference type="Proteomes" id="UP000226191"/>
    </source>
</evidence>
<protein>
    <submittedName>
        <fullName evidence="1">Replication protein</fullName>
    </submittedName>
</protein>
<dbReference type="Proteomes" id="UP000226191">
    <property type="component" value="Plasmid p11_78"/>
</dbReference>